<feature type="region of interest" description="Disordered" evidence="1">
    <location>
        <begin position="1"/>
        <end position="27"/>
    </location>
</feature>
<dbReference type="VEuPathDB" id="FungiDB:QG37_04794"/>
<evidence type="ECO:0000313" key="3">
    <source>
        <dbReference type="Proteomes" id="UP000037122"/>
    </source>
</evidence>
<reference evidence="3" key="1">
    <citation type="journal article" date="2015" name="BMC Genomics">
        <title>Draft genome of a commonly misdiagnosed multidrug resistant pathogen Candida auris.</title>
        <authorList>
            <person name="Chatterjee S."/>
            <person name="Alampalli S.V."/>
            <person name="Nageshan R.K."/>
            <person name="Chettiar S.T."/>
            <person name="Joshi S."/>
            <person name="Tatu U.S."/>
        </authorList>
    </citation>
    <scope>NUCLEOTIDE SEQUENCE [LARGE SCALE GENOMIC DNA]</scope>
    <source>
        <strain evidence="3">6684</strain>
    </source>
</reference>
<organism evidence="2 3">
    <name type="scientific">Candidozyma auris</name>
    <name type="common">Yeast</name>
    <name type="synonym">Candida auris</name>
    <dbReference type="NCBI Taxonomy" id="498019"/>
    <lineage>
        <taxon>Eukaryota</taxon>
        <taxon>Fungi</taxon>
        <taxon>Dikarya</taxon>
        <taxon>Ascomycota</taxon>
        <taxon>Saccharomycotina</taxon>
        <taxon>Pichiomycetes</taxon>
        <taxon>Metschnikowiaceae</taxon>
        <taxon>Candidozyma</taxon>
    </lineage>
</organism>
<gene>
    <name evidence="2" type="ORF">QG37_04794</name>
</gene>
<sequence length="48" mass="5421">MECSTEEVVSGDDVISDDDSRVVSDELSDDDSFEEVLDVEELVLELRR</sequence>
<name>A0A0L0NWL7_CANAR</name>
<comment type="caution">
    <text evidence="2">The sequence shown here is derived from an EMBL/GenBank/DDBJ whole genome shotgun (WGS) entry which is preliminary data.</text>
</comment>
<dbReference type="EMBL" id="LGST01000032">
    <property type="protein sequence ID" value="KND98439.1"/>
    <property type="molecule type" value="Genomic_DNA"/>
</dbReference>
<dbReference type="Proteomes" id="UP000037122">
    <property type="component" value="Unassembled WGS sequence"/>
</dbReference>
<evidence type="ECO:0000313" key="2">
    <source>
        <dbReference type="EMBL" id="KND98439.1"/>
    </source>
</evidence>
<feature type="compositionally biased region" description="Low complexity" evidence="1">
    <location>
        <begin position="1"/>
        <end position="13"/>
    </location>
</feature>
<evidence type="ECO:0000256" key="1">
    <source>
        <dbReference type="SAM" id="MobiDB-lite"/>
    </source>
</evidence>
<proteinExistence type="predicted"/>
<protein>
    <submittedName>
        <fullName evidence="2">Uncharacterized protein</fullName>
    </submittedName>
</protein>
<accession>A0A0L0NWL7</accession>
<dbReference type="AlphaFoldDB" id="A0A0L0NWL7"/>